<comment type="similarity">
    <text evidence="3">Belongs to the acyl-CoA dehydrogenase family.</text>
</comment>
<evidence type="ECO:0000259" key="12">
    <source>
        <dbReference type="Pfam" id="PF02771"/>
    </source>
</evidence>
<dbReference type="SUPFAM" id="SSF51735">
    <property type="entry name" value="NAD(P)-binding Rossmann-fold domains"/>
    <property type="match status" value="1"/>
</dbReference>
<dbReference type="Pfam" id="PF00441">
    <property type="entry name" value="Acyl-CoA_dh_1"/>
    <property type="match status" value="1"/>
</dbReference>
<keyword evidence="7" id="KW-0560">Oxidoreductase</keyword>
<feature type="domain" description="3-hydroxyacyl-CoA dehydrogenase C-terminal" evidence="9">
    <location>
        <begin position="187"/>
        <end position="258"/>
    </location>
</feature>
<dbReference type="SUPFAM" id="SSF56645">
    <property type="entry name" value="Acyl-CoA dehydrogenase NM domain-like"/>
    <property type="match status" value="1"/>
</dbReference>
<comment type="pathway">
    <text evidence="2">Lipid metabolism; butanoate metabolism.</text>
</comment>
<dbReference type="InterPro" id="IPR037069">
    <property type="entry name" value="AcylCoA_DH/ox_N_sf"/>
</dbReference>
<evidence type="ECO:0000313" key="14">
    <source>
        <dbReference type="Proteomes" id="UP001164965"/>
    </source>
</evidence>
<reference evidence="13" key="1">
    <citation type="submission" date="2022-10" db="EMBL/GenBank/DDBJ databases">
        <title>Rhodococcus sp.75.</title>
        <authorList>
            <person name="Sun M."/>
        </authorList>
    </citation>
    <scope>NUCLEOTIDE SEQUENCE</scope>
    <source>
        <strain evidence="13">75</strain>
    </source>
</reference>
<dbReference type="InterPro" id="IPR006089">
    <property type="entry name" value="Acyl-CoA_DH_CS"/>
</dbReference>
<feature type="domain" description="Acyl-CoA oxidase/dehydrogenase middle" evidence="11">
    <location>
        <begin position="456"/>
        <end position="549"/>
    </location>
</feature>
<dbReference type="EMBL" id="CP110615">
    <property type="protein sequence ID" value="UZJ26030.1"/>
    <property type="molecule type" value="Genomic_DNA"/>
</dbReference>
<accession>A0ABY6P306</accession>
<gene>
    <name evidence="13" type="ORF">RHODO2019_06255</name>
</gene>
<dbReference type="InterPro" id="IPR046373">
    <property type="entry name" value="Acyl-CoA_Oxase/DH_mid-dom_sf"/>
</dbReference>
<evidence type="ECO:0000256" key="1">
    <source>
        <dbReference type="ARBA" id="ARBA00001974"/>
    </source>
</evidence>
<dbReference type="Gene3D" id="3.40.50.720">
    <property type="entry name" value="NAD(P)-binding Rossmann-like Domain"/>
    <property type="match status" value="1"/>
</dbReference>
<dbReference type="Gene3D" id="1.10.1040.10">
    <property type="entry name" value="N-(1-d-carboxylethyl)-l-norvaline Dehydrogenase, domain 2"/>
    <property type="match status" value="1"/>
</dbReference>
<dbReference type="SUPFAM" id="SSF48179">
    <property type="entry name" value="6-phosphogluconate dehydrogenase C-terminal domain-like"/>
    <property type="match status" value="1"/>
</dbReference>
<evidence type="ECO:0000256" key="7">
    <source>
        <dbReference type="ARBA" id="ARBA00023002"/>
    </source>
</evidence>
<dbReference type="Pfam" id="PF02737">
    <property type="entry name" value="3HCDH_N"/>
    <property type="match status" value="1"/>
</dbReference>
<feature type="domain" description="Acyl-CoA dehydrogenase/oxidase N-terminal" evidence="12">
    <location>
        <begin position="345"/>
        <end position="450"/>
    </location>
</feature>
<dbReference type="InterPro" id="IPR006176">
    <property type="entry name" value="3-OHacyl-CoA_DH_NAD-bd"/>
</dbReference>
<dbReference type="Gene3D" id="1.20.140.10">
    <property type="entry name" value="Butyryl-CoA Dehydrogenase, subunit A, domain 3"/>
    <property type="match status" value="1"/>
</dbReference>
<dbReference type="Pfam" id="PF02771">
    <property type="entry name" value="Acyl-CoA_dh_N"/>
    <property type="match status" value="1"/>
</dbReference>
<dbReference type="RefSeq" id="WP_265384134.1">
    <property type="nucleotide sequence ID" value="NZ_CP110615.1"/>
</dbReference>
<dbReference type="PANTHER" id="PTHR43188:SF1">
    <property type="entry name" value="ACYL-COA DEHYDROGENASE"/>
    <property type="match status" value="1"/>
</dbReference>
<keyword evidence="5" id="KW-0285">Flavoprotein</keyword>
<dbReference type="InterPro" id="IPR009100">
    <property type="entry name" value="AcylCoA_DH/oxidase_NM_dom_sf"/>
</dbReference>
<dbReference type="InterPro" id="IPR006180">
    <property type="entry name" value="3-OHacyl-CoA_DH_CS"/>
</dbReference>
<dbReference type="Pfam" id="PF00725">
    <property type="entry name" value="3HCDH"/>
    <property type="match status" value="1"/>
</dbReference>
<dbReference type="PROSITE" id="PS00073">
    <property type="entry name" value="ACYL_COA_DH_2"/>
    <property type="match status" value="1"/>
</dbReference>
<dbReference type="InterPro" id="IPR045008">
    <property type="entry name" value="ACX4-like"/>
</dbReference>
<evidence type="ECO:0000313" key="13">
    <source>
        <dbReference type="EMBL" id="UZJ26030.1"/>
    </source>
</evidence>
<evidence type="ECO:0000259" key="10">
    <source>
        <dbReference type="Pfam" id="PF02737"/>
    </source>
</evidence>
<dbReference type="Gene3D" id="2.40.110.10">
    <property type="entry name" value="Butyryl-CoA Dehydrogenase, subunit A, domain 2"/>
    <property type="match status" value="1"/>
</dbReference>
<comment type="cofactor">
    <cofactor evidence="1">
        <name>FAD</name>
        <dbReference type="ChEBI" id="CHEBI:57692"/>
    </cofactor>
</comment>
<evidence type="ECO:0000256" key="4">
    <source>
        <dbReference type="ARBA" id="ARBA00009463"/>
    </source>
</evidence>
<name>A0ABY6P306_9NOCA</name>
<dbReference type="InterPro" id="IPR036291">
    <property type="entry name" value="NAD(P)-bd_dom_sf"/>
</dbReference>
<comment type="similarity">
    <text evidence="4">Belongs to the 3-hydroxyacyl-CoA dehydrogenase family.</text>
</comment>
<dbReference type="Pfam" id="PF02770">
    <property type="entry name" value="Acyl-CoA_dh_M"/>
    <property type="match status" value="1"/>
</dbReference>
<dbReference type="Gene3D" id="1.10.540.10">
    <property type="entry name" value="Acyl-CoA dehydrogenase/oxidase, N-terminal domain"/>
    <property type="match status" value="1"/>
</dbReference>
<evidence type="ECO:0000256" key="3">
    <source>
        <dbReference type="ARBA" id="ARBA00009347"/>
    </source>
</evidence>
<dbReference type="Proteomes" id="UP001164965">
    <property type="component" value="Chromosome"/>
</dbReference>
<sequence>MSNREGRTAAVIGAGTIGLSWATLFAGHGLRVRVNDPRADLEDTVQETVRQFAATLPGGPYDPEVLLGLIEVQPDLEQAVRGVDIVQENGPEDIGVKRELFARIERAAPPGAMLLSSTSGLMPTDMSADMTDPGRLLVGHPFNPPHVIPLVEIVPGQHSSTAAVDAAVAFYTELGKQPVVLHKEIGGFVANRLQSALFRESVSLVLKGVVTAEELDLVVTSSVGPRWATAGPFESYHLGGGPGGLRHLLEHLGPGMARRWKDLGEPELTAETIDLLSTATEARFRDQSYEQRMAVRDRKQLAVLAARDGTEPVAETTPARPVSAGIPQLLGDFYGYEQLLPAADQEVLLRVREFVQREIAPIANDSWSRSEFPHHLVPKIAELGIVGIGYPRPDRPTASRLLTSFISLEFSRVDTSMATFFGVHNGLAMGSIVFCGSPEQQERWLPKMSTLETIGAFALTEPNGGSDVAGGLETTARRDGDTWVLNGAKRWIGNGTFADVVVVWARDTADDQVKGFVVEQGTPGFTATKMEGKLALRTVQNADITLTDCRIPEANRLQGANSFRDTGKVLRHTRGGVAWNSVGCMMGAYEAAVDYAKTREQFGRPIGKFQLIQDHLAKMLGNITASLAMGVRVAQLQDADLCTDEQAALAKLFVTTRMRETVASGREIFGGNGVLLEYNVARFFNDAEALYSYEGTREINTLLVGRAITGLGAFV</sequence>
<dbReference type="InterPro" id="IPR013786">
    <property type="entry name" value="AcylCoA_DH/ox_N"/>
</dbReference>
<organism evidence="13 14">
    <name type="scientific">Rhodococcus antarcticus</name>
    <dbReference type="NCBI Taxonomy" id="2987751"/>
    <lineage>
        <taxon>Bacteria</taxon>
        <taxon>Bacillati</taxon>
        <taxon>Actinomycetota</taxon>
        <taxon>Actinomycetes</taxon>
        <taxon>Mycobacteriales</taxon>
        <taxon>Nocardiaceae</taxon>
        <taxon>Rhodococcus</taxon>
    </lineage>
</organism>
<dbReference type="PANTHER" id="PTHR43188">
    <property type="entry name" value="ACYL-COENZYME A OXIDASE"/>
    <property type="match status" value="1"/>
</dbReference>
<keyword evidence="6" id="KW-0274">FAD</keyword>
<dbReference type="InterPro" id="IPR008927">
    <property type="entry name" value="6-PGluconate_DH-like_C_sf"/>
</dbReference>
<evidence type="ECO:0000256" key="2">
    <source>
        <dbReference type="ARBA" id="ARBA00005086"/>
    </source>
</evidence>
<proteinExistence type="inferred from homology"/>
<keyword evidence="14" id="KW-1185">Reference proteome</keyword>
<dbReference type="InterPro" id="IPR036250">
    <property type="entry name" value="AcylCo_DH-like_C"/>
</dbReference>
<evidence type="ECO:0000256" key="5">
    <source>
        <dbReference type="ARBA" id="ARBA00022630"/>
    </source>
</evidence>
<feature type="domain" description="3-hydroxyacyl-CoA dehydrogenase NAD binding" evidence="10">
    <location>
        <begin position="9"/>
        <end position="184"/>
    </location>
</feature>
<protein>
    <submittedName>
        <fullName evidence="13">3-hydroxyacyl-CoA dehydrogenase NAD-binding domain-containing protein</fullName>
    </submittedName>
</protein>
<feature type="domain" description="Acyl-CoA dehydrogenase/oxidase C-terminal" evidence="8">
    <location>
        <begin position="568"/>
        <end position="708"/>
    </location>
</feature>
<dbReference type="InterPro" id="IPR006091">
    <property type="entry name" value="Acyl-CoA_Oxase/DH_mid-dom"/>
</dbReference>
<dbReference type="InterPro" id="IPR009075">
    <property type="entry name" value="AcylCo_DH/oxidase_C"/>
</dbReference>
<evidence type="ECO:0000259" key="11">
    <source>
        <dbReference type="Pfam" id="PF02770"/>
    </source>
</evidence>
<dbReference type="SUPFAM" id="SSF47203">
    <property type="entry name" value="Acyl-CoA dehydrogenase C-terminal domain-like"/>
    <property type="match status" value="1"/>
</dbReference>
<dbReference type="PROSITE" id="PS00067">
    <property type="entry name" value="3HCDH"/>
    <property type="match status" value="1"/>
</dbReference>
<evidence type="ECO:0000259" key="8">
    <source>
        <dbReference type="Pfam" id="PF00441"/>
    </source>
</evidence>
<dbReference type="InterPro" id="IPR013328">
    <property type="entry name" value="6PGD_dom2"/>
</dbReference>
<evidence type="ECO:0000256" key="6">
    <source>
        <dbReference type="ARBA" id="ARBA00022827"/>
    </source>
</evidence>
<dbReference type="PROSITE" id="PS00072">
    <property type="entry name" value="ACYL_COA_DH_1"/>
    <property type="match status" value="1"/>
</dbReference>
<evidence type="ECO:0000259" key="9">
    <source>
        <dbReference type="Pfam" id="PF00725"/>
    </source>
</evidence>
<dbReference type="InterPro" id="IPR006108">
    <property type="entry name" value="3HC_DH_C"/>
</dbReference>